<dbReference type="GO" id="GO:0000160">
    <property type="term" value="P:phosphorelay signal transduction system"/>
    <property type="evidence" value="ECO:0007669"/>
    <property type="project" value="InterPro"/>
</dbReference>
<dbReference type="EC" id="5.2.1.8" evidence="2"/>
<dbReference type="InterPro" id="IPR019734">
    <property type="entry name" value="TPR_rpt"/>
</dbReference>
<feature type="DNA-binding region" description="OmpR/PhoB-type" evidence="7">
    <location>
        <begin position="273"/>
        <end position="335"/>
    </location>
</feature>
<dbReference type="SMART" id="SM00028">
    <property type="entry name" value="TPR"/>
    <property type="match status" value="2"/>
</dbReference>
<dbReference type="AlphaFoldDB" id="A0A6B2L8Q0"/>
<protein>
    <recommendedName>
        <fullName evidence="2">peptidylprolyl isomerase</fullName>
        <ecNumber evidence="2">5.2.1.8</ecNumber>
    </recommendedName>
</protein>
<keyword evidence="5" id="KW-0413">Isomerase</keyword>
<sequence>MGHGLDSTLSVGLGAASYASLVAYGAQQFQIEDKTFTPTEQELEGAMDETELQRCIKMEEEMSHNDRMIEERAHERNILESFLFQTKSHLTDPKFGDCFDATSKEQIEGIITTGTFWLEDNEGEEISAEDYKAKYAEFLESIKKLSPKLFEKLEEIEKEKAKAAAEAASVPIVTKKSKPRTNKQKLEAAANKKEHGNKLFVDLDYANAVRRYTQALELVQSLYDETPEQKDEANKLKVQCYLNIAGCLQKVQGFQKAVENCKQALDIEPDNAKALFRRGQAYFELKEFELARDDLTKADKLTPGNKQILHLLARSKNEITKRQEREKKMYSKMFN</sequence>
<evidence type="ECO:0000256" key="5">
    <source>
        <dbReference type="ARBA" id="ARBA00023235"/>
    </source>
</evidence>
<feature type="repeat" description="TPR" evidence="6">
    <location>
        <begin position="272"/>
        <end position="305"/>
    </location>
</feature>
<keyword evidence="4 7" id="KW-0238">DNA-binding</keyword>
<name>A0A6B2L8Q0_9EUKA</name>
<evidence type="ECO:0000256" key="1">
    <source>
        <dbReference type="ARBA" id="ARBA00000971"/>
    </source>
</evidence>
<evidence type="ECO:0000256" key="3">
    <source>
        <dbReference type="ARBA" id="ARBA00023110"/>
    </source>
</evidence>
<dbReference type="PANTHER" id="PTHR46512">
    <property type="entry name" value="PEPTIDYLPROLYL ISOMERASE"/>
    <property type="match status" value="1"/>
</dbReference>
<feature type="domain" description="OmpR/PhoB-type" evidence="8">
    <location>
        <begin position="273"/>
        <end position="335"/>
    </location>
</feature>
<dbReference type="Pfam" id="PF14559">
    <property type="entry name" value="TPR_19"/>
    <property type="match status" value="1"/>
</dbReference>
<dbReference type="GO" id="GO:0003677">
    <property type="term" value="F:DNA binding"/>
    <property type="evidence" value="ECO:0007669"/>
    <property type="project" value="UniProtKB-UniRule"/>
</dbReference>
<dbReference type="PROSITE" id="PS50005">
    <property type="entry name" value="TPR"/>
    <property type="match status" value="2"/>
</dbReference>
<evidence type="ECO:0000256" key="2">
    <source>
        <dbReference type="ARBA" id="ARBA00013194"/>
    </source>
</evidence>
<keyword evidence="6" id="KW-0802">TPR repeat</keyword>
<evidence type="ECO:0000256" key="4">
    <source>
        <dbReference type="ARBA" id="ARBA00023125"/>
    </source>
</evidence>
<dbReference type="Gene3D" id="1.25.40.10">
    <property type="entry name" value="Tetratricopeptide repeat domain"/>
    <property type="match status" value="1"/>
</dbReference>
<reference evidence="9" key="1">
    <citation type="journal article" date="2020" name="J. Eukaryot. Microbiol.">
        <title>De novo Sequencing, Assembly and Annotation of the Transcriptome for the Free-Living Testate Amoeba Arcella intermedia.</title>
        <authorList>
            <person name="Ribeiro G.M."/>
            <person name="Porfirio-Sousa A.L."/>
            <person name="Maurer-Alcala X.X."/>
            <person name="Katz L.A."/>
            <person name="Lahr D.J.G."/>
        </authorList>
    </citation>
    <scope>NUCLEOTIDE SEQUENCE</scope>
</reference>
<evidence type="ECO:0000313" key="9">
    <source>
        <dbReference type="EMBL" id="NDV33346.1"/>
    </source>
</evidence>
<dbReference type="Gene3D" id="1.20.1270.10">
    <property type="match status" value="1"/>
</dbReference>
<dbReference type="InterPro" id="IPR029048">
    <property type="entry name" value="HSP70_C_sf"/>
</dbReference>
<feature type="repeat" description="TPR" evidence="6">
    <location>
        <begin position="238"/>
        <end position="271"/>
    </location>
</feature>
<accession>A0A6B2L8Q0</accession>
<evidence type="ECO:0000259" key="8">
    <source>
        <dbReference type="PROSITE" id="PS51755"/>
    </source>
</evidence>
<dbReference type="GO" id="GO:0003755">
    <property type="term" value="F:peptidyl-prolyl cis-trans isomerase activity"/>
    <property type="evidence" value="ECO:0007669"/>
    <property type="project" value="UniProtKB-EC"/>
</dbReference>
<organism evidence="9">
    <name type="scientific">Arcella intermedia</name>
    <dbReference type="NCBI Taxonomy" id="1963864"/>
    <lineage>
        <taxon>Eukaryota</taxon>
        <taxon>Amoebozoa</taxon>
        <taxon>Tubulinea</taxon>
        <taxon>Elardia</taxon>
        <taxon>Arcellinida</taxon>
        <taxon>Sphaerothecina</taxon>
        <taxon>Arcellidae</taxon>
        <taxon>Arcella</taxon>
    </lineage>
</organism>
<dbReference type="GO" id="GO:0006355">
    <property type="term" value="P:regulation of DNA-templated transcription"/>
    <property type="evidence" value="ECO:0007669"/>
    <property type="project" value="InterPro"/>
</dbReference>
<evidence type="ECO:0000256" key="7">
    <source>
        <dbReference type="PROSITE-ProRule" id="PRU01091"/>
    </source>
</evidence>
<dbReference type="EMBL" id="GIBP01004377">
    <property type="protein sequence ID" value="NDV33346.1"/>
    <property type="molecule type" value="Transcribed_RNA"/>
</dbReference>
<dbReference type="PROSITE" id="PS51755">
    <property type="entry name" value="OMPR_PHOB"/>
    <property type="match status" value="1"/>
</dbReference>
<dbReference type="InterPro" id="IPR050754">
    <property type="entry name" value="FKBP4/5/8-like"/>
</dbReference>
<dbReference type="InterPro" id="IPR001867">
    <property type="entry name" value="OmpR/PhoB-type_DNA-bd"/>
</dbReference>
<evidence type="ECO:0000256" key="6">
    <source>
        <dbReference type="PROSITE-ProRule" id="PRU00339"/>
    </source>
</evidence>
<proteinExistence type="predicted"/>
<dbReference type="SUPFAM" id="SSF100934">
    <property type="entry name" value="Heat shock protein 70kD (HSP70), C-terminal subdomain"/>
    <property type="match status" value="1"/>
</dbReference>
<dbReference type="PANTHER" id="PTHR46512:SF9">
    <property type="entry name" value="PEPTIDYLPROLYL ISOMERASE"/>
    <property type="match status" value="1"/>
</dbReference>
<keyword evidence="3" id="KW-0697">Rotamase</keyword>
<dbReference type="InterPro" id="IPR011990">
    <property type="entry name" value="TPR-like_helical_dom_sf"/>
</dbReference>
<dbReference type="FunFam" id="1.25.40.10:FF:000052">
    <property type="entry name" value="Aryl-hydrocarbon-interacting protein-like 1"/>
    <property type="match status" value="1"/>
</dbReference>
<dbReference type="SUPFAM" id="SSF48452">
    <property type="entry name" value="TPR-like"/>
    <property type="match status" value="1"/>
</dbReference>
<comment type="catalytic activity">
    <reaction evidence="1">
        <text>[protein]-peptidylproline (omega=180) = [protein]-peptidylproline (omega=0)</text>
        <dbReference type="Rhea" id="RHEA:16237"/>
        <dbReference type="Rhea" id="RHEA-COMP:10747"/>
        <dbReference type="Rhea" id="RHEA-COMP:10748"/>
        <dbReference type="ChEBI" id="CHEBI:83833"/>
        <dbReference type="ChEBI" id="CHEBI:83834"/>
        <dbReference type="EC" id="5.2.1.8"/>
    </reaction>
</comment>